<feature type="compositionally biased region" description="Acidic residues" evidence="1">
    <location>
        <begin position="62"/>
        <end position="72"/>
    </location>
</feature>
<proteinExistence type="predicted"/>
<feature type="compositionally biased region" description="Basic residues" evidence="1">
    <location>
        <begin position="39"/>
        <end position="57"/>
    </location>
</feature>
<organism evidence="2">
    <name type="scientific">marine sediment metagenome</name>
    <dbReference type="NCBI Taxonomy" id="412755"/>
    <lineage>
        <taxon>unclassified sequences</taxon>
        <taxon>metagenomes</taxon>
        <taxon>ecological metagenomes</taxon>
    </lineage>
</organism>
<gene>
    <name evidence="2" type="ORF">LCGC14_0506700</name>
</gene>
<accession>A0A0F9S2F2</accession>
<dbReference type="AlphaFoldDB" id="A0A0F9S2F2"/>
<feature type="compositionally biased region" description="Acidic residues" evidence="1">
    <location>
        <begin position="24"/>
        <end position="35"/>
    </location>
</feature>
<protein>
    <submittedName>
        <fullName evidence="2">Uncharacterized protein</fullName>
    </submittedName>
</protein>
<evidence type="ECO:0000256" key="1">
    <source>
        <dbReference type="SAM" id="MobiDB-lite"/>
    </source>
</evidence>
<reference evidence="2" key="1">
    <citation type="journal article" date="2015" name="Nature">
        <title>Complex archaea that bridge the gap between prokaryotes and eukaryotes.</title>
        <authorList>
            <person name="Spang A."/>
            <person name="Saw J.H."/>
            <person name="Jorgensen S.L."/>
            <person name="Zaremba-Niedzwiedzka K."/>
            <person name="Martijn J."/>
            <person name="Lind A.E."/>
            <person name="van Eijk R."/>
            <person name="Schleper C."/>
            <person name="Guy L."/>
            <person name="Ettema T.J."/>
        </authorList>
    </citation>
    <scope>NUCLEOTIDE SEQUENCE</scope>
</reference>
<name>A0A0F9S2F2_9ZZZZ</name>
<sequence>MTKAKATPTRRRRRRTTKAKVEEPEVVDETEEEEEVKAPPKKARRKKAPARTRKTTAKKVEEEVEPEEDENVELPKSLSKTLDGQFLFDLLGSMEQGQSLTIVRKSEDEWVLGVGGDAVIDSVTKFKRNSVAYFKEVLSPKYVEWHSEWQEMDYDEKLEAADDAGAEWEEHDDERVNLMRATLAYRKEAGIEKYKAEYSSPAARKAIVS</sequence>
<feature type="region of interest" description="Disordered" evidence="1">
    <location>
        <begin position="1"/>
        <end position="75"/>
    </location>
</feature>
<feature type="compositionally biased region" description="Basic residues" evidence="1">
    <location>
        <begin position="8"/>
        <end position="18"/>
    </location>
</feature>
<comment type="caution">
    <text evidence="2">The sequence shown here is derived from an EMBL/GenBank/DDBJ whole genome shotgun (WGS) entry which is preliminary data.</text>
</comment>
<evidence type="ECO:0000313" key="2">
    <source>
        <dbReference type="EMBL" id="KKN62960.1"/>
    </source>
</evidence>
<dbReference type="EMBL" id="LAZR01000606">
    <property type="protein sequence ID" value="KKN62960.1"/>
    <property type="molecule type" value="Genomic_DNA"/>
</dbReference>